<proteinExistence type="predicted"/>
<gene>
    <name evidence="1" type="ORF">PS880_06213</name>
</gene>
<evidence type="ECO:0000313" key="2">
    <source>
        <dbReference type="Proteomes" id="UP000375525"/>
    </source>
</evidence>
<evidence type="ECO:0000313" key="1">
    <source>
        <dbReference type="EMBL" id="VVP60848.1"/>
    </source>
</evidence>
<dbReference type="AlphaFoldDB" id="A0A5E7QH46"/>
<accession>A0A5E7QH46</accession>
<dbReference type="Proteomes" id="UP000375525">
    <property type="component" value="Unassembled WGS sequence"/>
</dbReference>
<protein>
    <submittedName>
        <fullName evidence="1">Uncharacterized protein</fullName>
    </submittedName>
</protein>
<reference evidence="1 2" key="1">
    <citation type="submission" date="2019-09" db="EMBL/GenBank/DDBJ databases">
        <authorList>
            <person name="Chandra G."/>
            <person name="Truman W A."/>
        </authorList>
    </citation>
    <scope>NUCLEOTIDE SEQUENCE [LARGE SCALE GENOMIC DNA]</scope>
    <source>
        <strain evidence="1">PS880</strain>
    </source>
</reference>
<name>A0A5E7QH46_PSEFL</name>
<sequence length="83" mass="8650">MGGKRTAAEQLALLLIIQRPRHAQAQRALTDQRTFLAVVQRPDIGVEAAGTADQAALGVQQLIGADANAALAQHTTVLAVIQG</sequence>
<organism evidence="1 2">
    <name type="scientific">Pseudomonas fluorescens</name>
    <dbReference type="NCBI Taxonomy" id="294"/>
    <lineage>
        <taxon>Bacteria</taxon>
        <taxon>Pseudomonadati</taxon>
        <taxon>Pseudomonadota</taxon>
        <taxon>Gammaproteobacteria</taxon>
        <taxon>Pseudomonadales</taxon>
        <taxon>Pseudomonadaceae</taxon>
        <taxon>Pseudomonas</taxon>
    </lineage>
</organism>
<dbReference type="EMBL" id="CABVIH010000059">
    <property type="protein sequence ID" value="VVP60848.1"/>
    <property type="molecule type" value="Genomic_DNA"/>
</dbReference>